<keyword evidence="2" id="KW-0812">Transmembrane</keyword>
<evidence type="ECO:0000313" key="5">
    <source>
        <dbReference type="Proteomes" id="UP000308199"/>
    </source>
</evidence>
<sequence>MSPSPDTSKDLPDLRQRPKHDYDAESSESGTGITQKDVDLKSDVKWKSSRASSETARAALDDSSRITRRTRSPLGLISALLCSLSLYLLVLWCPSSLPESYALCSKEGNIYTVDDTNPRADCIVVHHSRILSVGTLHETKNRYRNAGKISPLAKALKPIVKSGFRFYFVEPGHIVVPGLTDAHAHLIEHGFKRNLEVDNCSPTEFYCISAFQRGEVLEKVKNYINARPDVLKDKNVWIQGMGWDQTKWKDEAVFPTAADFDREPLLRGRPIALRKVDGHALWVSKRILKDLGDLPDIEGGEIVRDSNKRPTGADRVFVDNAMALITLPDWTEKEMLGFYFTAVKEALSYGLTSIHDAATTPQMISFLKKFVYFYLMADKDKLPLRLYLMGFVESEEYWGDQIERFVNYGPAGRLTLRSVKLFSDGTLGSWGAAMLEPYADKPDSKGFLLRSPEAMSRLAKKFWNDDTLRLIDRRICSLQNIHCVGDRANSVALDIFEELLLSENVTDRRPRIEHAQIMTPADLQRIARLGVIPSVQPTHATNEMLYAETRLSEDVLIEAILSSDQRILPIGSDFPVESVNPLFGFYAAVTRLSESGDSPHGKTGWFPEQRLTRAEALKGMTYDAAYASFSEGELGSLAPGKRADFVVLDTDIMTAPVASTLMAKVVATIVDGRPKYGKL</sequence>
<dbReference type="EMBL" id="SGPK01000120">
    <property type="protein sequence ID" value="THH07935.1"/>
    <property type="molecule type" value="Genomic_DNA"/>
</dbReference>
<proteinExistence type="predicted"/>
<name>A0A4S4L902_9AGAM</name>
<keyword evidence="2" id="KW-0472">Membrane</keyword>
<gene>
    <name evidence="4" type="ORF">EW145_g3048</name>
</gene>
<dbReference type="InterPro" id="IPR032466">
    <property type="entry name" value="Metal_Hydrolase"/>
</dbReference>
<dbReference type="InterPro" id="IPR033932">
    <property type="entry name" value="YtcJ-like"/>
</dbReference>
<evidence type="ECO:0000259" key="3">
    <source>
        <dbReference type="Pfam" id="PF07969"/>
    </source>
</evidence>
<keyword evidence="2" id="KW-1133">Transmembrane helix</keyword>
<accession>A0A4S4L902</accession>
<dbReference type="Gene3D" id="3.10.310.70">
    <property type="match status" value="1"/>
</dbReference>
<evidence type="ECO:0000256" key="1">
    <source>
        <dbReference type="SAM" id="MobiDB-lite"/>
    </source>
</evidence>
<dbReference type="Proteomes" id="UP000308199">
    <property type="component" value="Unassembled WGS sequence"/>
</dbReference>
<feature type="region of interest" description="Disordered" evidence="1">
    <location>
        <begin position="1"/>
        <end position="36"/>
    </location>
</feature>
<organism evidence="4 5">
    <name type="scientific">Phellinidium pouzarii</name>
    <dbReference type="NCBI Taxonomy" id="167371"/>
    <lineage>
        <taxon>Eukaryota</taxon>
        <taxon>Fungi</taxon>
        <taxon>Dikarya</taxon>
        <taxon>Basidiomycota</taxon>
        <taxon>Agaricomycotina</taxon>
        <taxon>Agaricomycetes</taxon>
        <taxon>Hymenochaetales</taxon>
        <taxon>Hymenochaetaceae</taxon>
        <taxon>Phellinidium</taxon>
    </lineage>
</organism>
<reference evidence="4 5" key="1">
    <citation type="submission" date="2019-02" db="EMBL/GenBank/DDBJ databases">
        <title>Genome sequencing of the rare red list fungi Phellinidium pouzarii.</title>
        <authorList>
            <person name="Buettner E."/>
            <person name="Kellner H."/>
        </authorList>
    </citation>
    <scope>NUCLEOTIDE SEQUENCE [LARGE SCALE GENOMIC DNA]</scope>
    <source>
        <strain evidence="4 5">DSM 108285</strain>
    </source>
</reference>
<dbReference type="InterPro" id="IPR011059">
    <property type="entry name" value="Metal-dep_hydrolase_composite"/>
</dbReference>
<feature type="domain" description="Amidohydrolase 3" evidence="3">
    <location>
        <begin position="172"/>
        <end position="674"/>
    </location>
</feature>
<dbReference type="SUPFAM" id="SSF51338">
    <property type="entry name" value="Composite domain of metallo-dependent hydrolases"/>
    <property type="match status" value="1"/>
</dbReference>
<dbReference type="SUPFAM" id="SSF51556">
    <property type="entry name" value="Metallo-dependent hydrolases"/>
    <property type="match status" value="1"/>
</dbReference>
<dbReference type="InterPro" id="IPR013108">
    <property type="entry name" value="Amidohydro_3"/>
</dbReference>
<dbReference type="PANTHER" id="PTHR22642:SF2">
    <property type="entry name" value="PROTEIN LONG AFTER FAR-RED 3"/>
    <property type="match status" value="1"/>
</dbReference>
<dbReference type="Pfam" id="PF07969">
    <property type="entry name" value="Amidohydro_3"/>
    <property type="match status" value="1"/>
</dbReference>
<evidence type="ECO:0000313" key="4">
    <source>
        <dbReference type="EMBL" id="THH07935.1"/>
    </source>
</evidence>
<feature type="transmembrane region" description="Helical" evidence="2">
    <location>
        <begin position="74"/>
        <end position="92"/>
    </location>
</feature>
<comment type="caution">
    <text evidence="4">The sequence shown here is derived from an EMBL/GenBank/DDBJ whole genome shotgun (WGS) entry which is preliminary data.</text>
</comment>
<dbReference type="Gene3D" id="2.30.40.10">
    <property type="entry name" value="Urease, subunit C, domain 1"/>
    <property type="match status" value="2"/>
</dbReference>
<protein>
    <recommendedName>
        <fullName evidence="3">Amidohydrolase 3 domain-containing protein</fullName>
    </recommendedName>
</protein>
<dbReference type="PANTHER" id="PTHR22642">
    <property type="entry name" value="IMIDAZOLONEPROPIONASE"/>
    <property type="match status" value="1"/>
</dbReference>
<evidence type="ECO:0000256" key="2">
    <source>
        <dbReference type="SAM" id="Phobius"/>
    </source>
</evidence>
<dbReference type="CDD" id="cd01300">
    <property type="entry name" value="YtcJ_like"/>
    <property type="match status" value="1"/>
</dbReference>
<dbReference type="AlphaFoldDB" id="A0A4S4L902"/>
<dbReference type="Gene3D" id="3.20.20.140">
    <property type="entry name" value="Metal-dependent hydrolases"/>
    <property type="match status" value="1"/>
</dbReference>
<feature type="compositionally biased region" description="Basic and acidic residues" evidence="1">
    <location>
        <begin position="7"/>
        <end position="23"/>
    </location>
</feature>
<dbReference type="GO" id="GO:0016810">
    <property type="term" value="F:hydrolase activity, acting on carbon-nitrogen (but not peptide) bonds"/>
    <property type="evidence" value="ECO:0007669"/>
    <property type="project" value="InterPro"/>
</dbReference>
<dbReference type="OrthoDB" id="3501663at2759"/>
<keyword evidence="5" id="KW-1185">Reference proteome</keyword>